<dbReference type="OrthoDB" id="7874519at2"/>
<accession>A0A2M9G6K0</accession>
<dbReference type="EMBL" id="PHIG01000005">
    <property type="protein sequence ID" value="PJK31337.1"/>
    <property type="molecule type" value="Genomic_DNA"/>
</dbReference>
<gene>
    <name evidence="1" type="ORF">CVT23_01250</name>
</gene>
<organism evidence="1 2">
    <name type="scientific">Minwuia thermotolerans</name>
    <dbReference type="NCBI Taxonomy" id="2056226"/>
    <lineage>
        <taxon>Bacteria</taxon>
        <taxon>Pseudomonadati</taxon>
        <taxon>Pseudomonadota</taxon>
        <taxon>Alphaproteobacteria</taxon>
        <taxon>Minwuiales</taxon>
        <taxon>Minwuiaceae</taxon>
        <taxon>Minwuia</taxon>
    </lineage>
</organism>
<dbReference type="Proteomes" id="UP000229498">
    <property type="component" value="Unassembled WGS sequence"/>
</dbReference>
<dbReference type="AlphaFoldDB" id="A0A2M9G6K0"/>
<evidence type="ECO:0000313" key="1">
    <source>
        <dbReference type="EMBL" id="PJK31337.1"/>
    </source>
</evidence>
<dbReference type="RefSeq" id="WP_109793763.1">
    <property type="nucleotide sequence ID" value="NZ_PHIG01000005.1"/>
</dbReference>
<sequence length="391" mass="42938">MSDARGYPPGGDAQAITRIANEHYGGFEKLFEARGWPERGARMMPAVQRRVAEAYGSVRAFERAHASQLMPPLDAINADPPNVWLTSFYGFDPDAWGFVGFTHERARRKFVGESEPGVLMVVYGTSKALPAERRKVLGLLQCSHQLGTAEEFMHPTEWRDKVADPDRADKWNHAVRVVRAWRVTPETRMDVEEFAPQSTAAGAWRHIGAQGVRLERDEAGRLLHLDLSEVDVFGQNPIVGASVAAAPEILSPSKAGPVSQTPFTTRESEGPKHLYVLRLIGSADDFLGRSAGGKFIVKAGFSKSPMTRCDDHNRALPRGAFRWEVLHSGAALGYDAHPSSDHAKAGERAMQEVLCGGPRGESLGGEFFLAEPALIDMAWDTGNAAARRFRR</sequence>
<comment type="caution">
    <text evidence="1">The sequence shown here is derived from an EMBL/GenBank/DDBJ whole genome shotgun (WGS) entry which is preliminary data.</text>
</comment>
<protein>
    <submittedName>
        <fullName evidence="1">Uncharacterized protein</fullName>
    </submittedName>
</protein>
<proteinExistence type="predicted"/>
<reference evidence="1 2" key="1">
    <citation type="submission" date="2017-11" db="EMBL/GenBank/DDBJ databases">
        <title>Draft genome sequence of Rhizobiales bacterium SY3-13.</title>
        <authorList>
            <person name="Sun C."/>
        </authorList>
    </citation>
    <scope>NUCLEOTIDE SEQUENCE [LARGE SCALE GENOMIC DNA]</scope>
    <source>
        <strain evidence="1 2">SY3-13</strain>
    </source>
</reference>
<evidence type="ECO:0000313" key="2">
    <source>
        <dbReference type="Proteomes" id="UP000229498"/>
    </source>
</evidence>
<keyword evidence="2" id="KW-1185">Reference proteome</keyword>
<name>A0A2M9G6K0_9PROT</name>